<evidence type="ECO:0000313" key="5">
    <source>
        <dbReference type="Proteomes" id="UP000765509"/>
    </source>
</evidence>
<accession>A0A9Q3CEY5</accession>
<dbReference type="EMBL" id="AVOT02006393">
    <property type="protein sequence ID" value="MBW0481442.1"/>
    <property type="molecule type" value="Genomic_DNA"/>
</dbReference>
<feature type="repeat" description="WD" evidence="3">
    <location>
        <begin position="117"/>
        <end position="161"/>
    </location>
</feature>
<evidence type="ECO:0000313" key="4">
    <source>
        <dbReference type="EMBL" id="MBW0481442.1"/>
    </source>
</evidence>
<evidence type="ECO:0000256" key="1">
    <source>
        <dbReference type="ARBA" id="ARBA00022574"/>
    </source>
</evidence>
<evidence type="ECO:0000256" key="2">
    <source>
        <dbReference type="ARBA" id="ARBA00022737"/>
    </source>
</evidence>
<dbReference type="GO" id="GO:0031080">
    <property type="term" value="C:nuclear pore outer ring"/>
    <property type="evidence" value="ECO:0007669"/>
    <property type="project" value="InterPro"/>
</dbReference>
<gene>
    <name evidence="4" type="ORF">O181_021157</name>
</gene>
<dbReference type="AlphaFoldDB" id="A0A9Q3CEY5"/>
<dbReference type="InterPro" id="IPR019775">
    <property type="entry name" value="WD40_repeat_CS"/>
</dbReference>
<keyword evidence="5" id="KW-1185">Reference proteome</keyword>
<dbReference type="InterPro" id="IPR036322">
    <property type="entry name" value="WD40_repeat_dom_sf"/>
</dbReference>
<dbReference type="InterPro" id="IPR037626">
    <property type="entry name" value="NUP37"/>
</dbReference>
<dbReference type="InterPro" id="IPR001680">
    <property type="entry name" value="WD40_rpt"/>
</dbReference>
<dbReference type="InterPro" id="IPR015943">
    <property type="entry name" value="WD40/YVTN_repeat-like_dom_sf"/>
</dbReference>
<reference evidence="4" key="1">
    <citation type="submission" date="2021-03" db="EMBL/GenBank/DDBJ databases">
        <title>Draft genome sequence of rust myrtle Austropuccinia psidii MF-1, a brazilian biotype.</title>
        <authorList>
            <person name="Quecine M.C."/>
            <person name="Pachon D.M.R."/>
            <person name="Bonatelli M.L."/>
            <person name="Correr F.H."/>
            <person name="Franceschini L.M."/>
            <person name="Leite T.F."/>
            <person name="Margarido G.R.A."/>
            <person name="Almeida C.A."/>
            <person name="Ferrarezi J.A."/>
            <person name="Labate C.A."/>
        </authorList>
    </citation>
    <scope>NUCLEOTIDE SEQUENCE</scope>
    <source>
        <strain evidence="4">MF-1</strain>
    </source>
</reference>
<keyword evidence="1 3" id="KW-0853">WD repeat</keyword>
<dbReference type="Proteomes" id="UP000765509">
    <property type="component" value="Unassembled WGS sequence"/>
</dbReference>
<organism evidence="4 5">
    <name type="scientific">Austropuccinia psidii MF-1</name>
    <dbReference type="NCBI Taxonomy" id="1389203"/>
    <lineage>
        <taxon>Eukaryota</taxon>
        <taxon>Fungi</taxon>
        <taxon>Dikarya</taxon>
        <taxon>Basidiomycota</taxon>
        <taxon>Pucciniomycotina</taxon>
        <taxon>Pucciniomycetes</taxon>
        <taxon>Pucciniales</taxon>
        <taxon>Sphaerophragmiaceae</taxon>
        <taxon>Austropuccinia</taxon>
    </lineage>
</organism>
<sequence>MGDSFLSNHSFGSEEVYRVKWCWTLPNLVAVGTSNSLQVLQLDQSYASTVVVNFRLGTRVTQINWGPTMSSDDGSNVKLHIELLVACADQKLRLLSYQASQGDTPAKSTSRIFGQGHSGHSGRITSIAWCSVPGYANVVASAATDKCVLIWNLDTTDSTAQNAELTPPAPTLIGPFKLTPLTISFHPTSSSRLMMHDTSGTIKLIDWTKPNHPILIYLIEPRTLINKLHSHNAGGERIGMAEWKINEADVFGALTGNRWAIWDLRSMRAGTPMAVGDAWGPGVVADVFRWCPTNPRLFALSTSSPNASTSGIGAVQVYSTSFLHSPRATQLPAYLVPSRSRVHDIEWQPMNSDADVLCIAVGRQLIWMRLGMREM</sequence>
<comment type="caution">
    <text evidence="4">The sequence shown here is derived from an EMBL/GenBank/DDBJ whole genome shotgun (WGS) entry which is preliminary data.</text>
</comment>
<name>A0A9Q3CEY5_9BASI</name>
<dbReference type="OrthoDB" id="340259at2759"/>
<dbReference type="PANTHER" id="PTHR22806">
    <property type="entry name" value="NUCLEOPORIN NUP37 P37 -RELATED"/>
    <property type="match status" value="1"/>
</dbReference>
<evidence type="ECO:0000256" key="3">
    <source>
        <dbReference type="PROSITE-ProRule" id="PRU00221"/>
    </source>
</evidence>
<dbReference type="PROSITE" id="PS00678">
    <property type="entry name" value="WD_REPEATS_1"/>
    <property type="match status" value="1"/>
</dbReference>
<proteinExistence type="predicted"/>
<dbReference type="SUPFAM" id="SSF50978">
    <property type="entry name" value="WD40 repeat-like"/>
    <property type="match status" value="1"/>
</dbReference>
<dbReference type="Gene3D" id="2.130.10.10">
    <property type="entry name" value="YVTN repeat-like/Quinoprotein amine dehydrogenase"/>
    <property type="match status" value="1"/>
</dbReference>
<dbReference type="PANTHER" id="PTHR22806:SF0">
    <property type="entry name" value="NUCLEOPORIN NUP37"/>
    <property type="match status" value="1"/>
</dbReference>
<keyword evidence="2" id="KW-0677">Repeat</keyword>
<dbReference type="PROSITE" id="PS50082">
    <property type="entry name" value="WD_REPEATS_2"/>
    <property type="match status" value="1"/>
</dbReference>
<protein>
    <submittedName>
        <fullName evidence="4">Uncharacterized protein</fullName>
    </submittedName>
</protein>